<feature type="compositionally biased region" description="Basic residues" evidence="1">
    <location>
        <begin position="3024"/>
        <end position="3034"/>
    </location>
</feature>
<comment type="caution">
    <text evidence="2">The sequence shown here is derived from an EMBL/GenBank/DDBJ whole genome shotgun (WGS) entry which is preliminary data.</text>
</comment>
<feature type="compositionally biased region" description="Low complexity" evidence="1">
    <location>
        <begin position="921"/>
        <end position="949"/>
    </location>
</feature>
<feature type="region of interest" description="Disordered" evidence="1">
    <location>
        <begin position="2155"/>
        <end position="2210"/>
    </location>
</feature>
<feature type="region of interest" description="Disordered" evidence="1">
    <location>
        <begin position="1203"/>
        <end position="1264"/>
    </location>
</feature>
<feature type="region of interest" description="Disordered" evidence="1">
    <location>
        <begin position="2573"/>
        <end position="3089"/>
    </location>
</feature>
<feature type="region of interest" description="Disordered" evidence="1">
    <location>
        <begin position="1084"/>
        <end position="1185"/>
    </location>
</feature>
<feature type="compositionally biased region" description="Basic and acidic residues" evidence="1">
    <location>
        <begin position="1685"/>
        <end position="1698"/>
    </location>
</feature>
<feature type="compositionally biased region" description="Low complexity" evidence="1">
    <location>
        <begin position="2601"/>
        <end position="2625"/>
    </location>
</feature>
<feature type="compositionally biased region" description="Polar residues" evidence="1">
    <location>
        <begin position="1520"/>
        <end position="1531"/>
    </location>
</feature>
<feature type="compositionally biased region" description="Low complexity" evidence="1">
    <location>
        <begin position="516"/>
        <end position="545"/>
    </location>
</feature>
<feature type="region of interest" description="Disordered" evidence="1">
    <location>
        <begin position="764"/>
        <end position="980"/>
    </location>
</feature>
<feature type="compositionally biased region" description="Basic and acidic residues" evidence="1">
    <location>
        <begin position="871"/>
        <end position="880"/>
    </location>
</feature>
<feature type="compositionally biased region" description="Low complexity" evidence="1">
    <location>
        <begin position="2701"/>
        <end position="2727"/>
    </location>
</feature>
<proteinExistence type="predicted"/>
<feature type="compositionally biased region" description="Low complexity" evidence="1">
    <location>
        <begin position="2472"/>
        <end position="2485"/>
    </location>
</feature>
<feature type="region of interest" description="Disordered" evidence="1">
    <location>
        <begin position="1032"/>
        <end position="1062"/>
    </location>
</feature>
<name>A0A2C6KNW6_9APIC</name>
<dbReference type="RefSeq" id="XP_067923857.1">
    <property type="nucleotide sequence ID" value="XM_068064166.1"/>
</dbReference>
<feature type="region of interest" description="Disordered" evidence="1">
    <location>
        <begin position="1637"/>
        <end position="1665"/>
    </location>
</feature>
<feature type="compositionally biased region" description="Acidic residues" evidence="1">
    <location>
        <begin position="2977"/>
        <end position="2988"/>
    </location>
</feature>
<feature type="compositionally biased region" description="Basic and acidic residues" evidence="1">
    <location>
        <begin position="1203"/>
        <end position="1244"/>
    </location>
</feature>
<feature type="compositionally biased region" description="Acidic residues" evidence="1">
    <location>
        <begin position="3046"/>
        <end position="3089"/>
    </location>
</feature>
<feature type="compositionally biased region" description="Basic and acidic residues" evidence="1">
    <location>
        <begin position="403"/>
        <end position="421"/>
    </location>
</feature>
<feature type="region of interest" description="Disordered" evidence="1">
    <location>
        <begin position="1498"/>
        <end position="1560"/>
    </location>
</feature>
<feature type="compositionally biased region" description="Basic and acidic residues" evidence="1">
    <location>
        <begin position="2755"/>
        <end position="2801"/>
    </location>
</feature>
<feature type="compositionally biased region" description="Basic and acidic residues" evidence="1">
    <location>
        <begin position="1323"/>
        <end position="1343"/>
    </location>
</feature>
<feature type="compositionally biased region" description="Low complexity" evidence="1">
    <location>
        <begin position="1411"/>
        <end position="1426"/>
    </location>
</feature>
<feature type="region of interest" description="Disordered" evidence="1">
    <location>
        <begin position="2446"/>
        <end position="2556"/>
    </location>
</feature>
<accession>A0A2C6KNW6</accession>
<feature type="region of interest" description="Disordered" evidence="1">
    <location>
        <begin position="1734"/>
        <end position="1778"/>
    </location>
</feature>
<evidence type="ECO:0000313" key="2">
    <source>
        <dbReference type="EMBL" id="PHJ22180.1"/>
    </source>
</evidence>
<feature type="compositionally biased region" description="Polar residues" evidence="1">
    <location>
        <begin position="2894"/>
        <end position="2906"/>
    </location>
</feature>
<feature type="compositionally biased region" description="Low complexity" evidence="1">
    <location>
        <begin position="1447"/>
        <end position="1485"/>
    </location>
</feature>
<feature type="region of interest" description="Disordered" evidence="1">
    <location>
        <begin position="89"/>
        <end position="150"/>
    </location>
</feature>
<feature type="region of interest" description="Disordered" evidence="1">
    <location>
        <begin position="197"/>
        <end position="421"/>
    </location>
</feature>
<dbReference type="PANTHER" id="PTHR35711">
    <property type="entry name" value="EXPRESSED PROTEIN"/>
    <property type="match status" value="1"/>
</dbReference>
<feature type="region of interest" description="Disordered" evidence="1">
    <location>
        <begin position="1681"/>
        <end position="1712"/>
    </location>
</feature>
<feature type="compositionally biased region" description="Low complexity" evidence="1">
    <location>
        <begin position="601"/>
        <end position="614"/>
    </location>
</feature>
<feature type="compositionally biased region" description="Low complexity" evidence="1">
    <location>
        <begin position="228"/>
        <end position="246"/>
    </location>
</feature>
<feature type="compositionally biased region" description="Basic and acidic residues" evidence="1">
    <location>
        <begin position="2873"/>
        <end position="2893"/>
    </location>
</feature>
<feature type="compositionally biased region" description="Low complexity" evidence="1">
    <location>
        <begin position="1649"/>
        <end position="1665"/>
    </location>
</feature>
<feature type="compositionally biased region" description="Basic and acidic residues" evidence="1">
    <location>
        <begin position="2019"/>
        <end position="2076"/>
    </location>
</feature>
<feature type="compositionally biased region" description="Low complexity" evidence="1">
    <location>
        <begin position="89"/>
        <end position="122"/>
    </location>
</feature>
<feature type="compositionally biased region" description="Polar residues" evidence="1">
    <location>
        <begin position="7"/>
        <end position="24"/>
    </location>
</feature>
<feature type="compositionally biased region" description="Polar residues" evidence="1">
    <location>
        <begin position="901"/>
        <end position="911"/>
    </location>
</feature>
<feature type="compositionally biased region" description="Polar residues" evidence="1">
    <location>
        <begin position="496"/>
        <end position="515"/>
    </location>
</feature>
<feature type="compositionally biased region" description="Basic and acidic residues" evidence="1">
    <location>
        <begin position="830"/>
        <end position="850"/>
    </location>
</feature>
<feature type="compositionally biased region" description="Basic residues" evidence="1">
    <location>
        <begin position="2907"/>
        <end position="2919"/>
    </location>
</feature>
<feature type="region of interest" description="Disordered" evidence="1">
    <location>
        <begin position="1405"/>
        <end position="1485"/>
    </location>
</feature>
<dbReference type="OrthoDB" id="10459145at2759"/>
<dbReference type="GeneID" id="94427377"/>
<feature type="compositionally biased region" description="Basic and acidic residues" evidence="1">
    <location>
        <begin position="1843"/>
        <end position="1859"/>
    </location>
</feature>
<feature type="compositionally biased region" description="Acidic residues" evidence="1">
    <location>
        <begin position="1146"/>
        <end position="1171"/>
    </location>
</feature>
<evidence type="ECO:0000256" key="1">
    <source>
        <dbReference type="SAM" id="MobiDB-lite"/>
    </source>
</evidence>
<feature type="compositionally biased region" description="Basic and acidic residues" evidence="1">
    <location>
        <begin position="789"/>
        <end position="814"/>
    </location>
</feature>
<feature type="compositionally biased region" description="Low complexity" evidence="1">
    <location>
        <begin position="2820"/>
        <end position="2831"/>
    </location>
</feature>
<feature type="region of interest" description="Disordered" evidence="1">
    <location>
        <begin position="2249"/>
        <end position="2286"/>
    </location>
</feature>
<feature type="region of interest" description="Disordered" evidence="1">
    <location>
        <begin position="1790"/>
        <end position="1911"/>
    </location>
</feature>
<feature type="compositionally biased region" description="Basic and acidic residues" evidence="1">
    <location>
        <begin position="1043"/>
        <end position="1058"/>
    </location>
</feature>
<feature type="compositionally biased region" description="Basic and acidic residues" evidence="1">
    <location>
        <begin position="1533"/>
        <end position="1555"/>
    </location>
</feature>
<organism evidence="2 3">
    <name type="scientific">Cystoisospora suis</name>
    <dbReference type="NCBI Taxonomy" id="483139"/>
    <lineage>
        <taxon>Eukaryota</taxon>
        <taxon>Sar</taxon>
        <taxon>Alveolata</taxon>
        <taxon>Apicomplexa</taxon>
        <taxon>Conoidasida</taxon>
        <taxon>Coccidia</taxon>
        <taxon>Eucoccidiorida</taxon>
        <taxon>Eimeriorina</taxon>
        <taxon>Sarcocystidae</taxon>
        <taxon>Cystoisospora</taxon>
    </lineage>
</organism>
<keyword evidence="3" id="KW-1185">Reference proteome</keyword>
<dbReference type="EMBL" id="MIGC01001790">
    <property type="protein sequence ID" value="PHJ22180.1"/>
    <property type="molecule type" value="Genomic_DNA"/>
</dbReference>
<feature type="compositionally biased region" description="Low complexity" evidence="1">
    <location>
        <begin position="815"/>
        <end position="829"/>
    </location>
</feature>
<feature type="compositionally biased region" description="Acidic residues" evidence="1">
    <location>
        <begin position="2526"/>
        <end position="2538"/>
    </location>
</feature>
<reference evidence="2 3" key="1">
    <citation type="journal article" date="2017" name="Int. J. Parasitol.">
        <title>The genome of the protozoan parasite Cystoisospora suis and a reverse vaccinology approach to identify vaccine candidates.</title>
        <authorList>
            <person name="Palmieri N."/>
            <person name="Shrestha A."/>
            <person name="Ruttkowski B."/>
            <person name="Beck T."/>
            <person name="Vogl C."/>
            <person name="Tomley F."/>
            <person name="Blake D.P."/>
            <person name="Joachim A."/>
        </authorList>
    </citation>
    <scope>NUCLEOTIDE SEQUENCE [LARGE SCALE GENOMIC DNA]</scope>
    <source>
        <strain evidence="2 3">Wien I</strain>
    </source>
</reference>
<feature type="compositionally biased region" description="Basic and acidic residues" evidence="1">
    <location>
        <begin position="2504"/>
        <end position="2517"/>
    </location>
</feature>
<dbReference type="PANTHER" id="PTHR35711:SF1">
    <property type="entry name" value="ECTODERMAL, ISOFORM F"/>
    <property type="match status" value="1"/>
</dbReference>
<feature type="compositionally biased region" description="Low complexity" evidence="1">
    <location>
        <begin position="1752"/>
        <end position="1778"/>
    </location>
</feature>
<protein>
    <submittedName>
        <fullName evidence="2">Uncharacterized protein</fullName>
    </submittedName>
</protein>
<sequence>MEETHSSIDGNSRSSLCLESPQENRLTSSSLSSSSSSPSRPPRRPLTSSSSSPSSSPSPSSSSRLSPEEFAARVANAAVSSIPLWSFSSSFPSASSSFSPSTFSGRNSSVFSSSSPSSSFSSNLGRARREESRLNVSRSQGPTYSSDFLHLGQREQRRRDKQLRWLAKFRRCCWIPQDDDGSGCLITQRNRLPDGRANFFFSSSSSSRQPPPSGFLQREGQGGPSRCSSSDPTSLAPTSSSPSSSSQRVRDEVDVRVASVRGERRDEEEKEKNTRQKEEKEKEEKEEGRRRGEAGVRSRNSDEGEKDRGQDTQREEREEKKEVVVEDREAVGKTKDRRSPRQEIEEIKVSKEEEGKDQETRKKRKRENEEEILDSIELDKDEATDGAFKPTKKHLLASPTSEKTGEAFDMKEGKPSPLLEKEISSSCLLPLLQQPSSSFLKHPSPPPTSTTANLHPGSLSSLTSPSPGGLSLSGSTSVTKTPSSYLSSPYSPSSPGTESTAILSPNESSSFSTPQPSDVSSSFPHSSSPSLICPSYSSSLSPSPSTADREATSLSLSDPGKTASKSPNTSSSSSLLLSTACKRGATTPPFSSRGQVESRRSSSTTSPPSPCSASILEDARRISFASYNSLLARELGVDGDTSSSEGQQGNCRFYRGRQAQPQLGSRVATSHRVVMTAWRIPASLSPTQDESATTLIERSVERNDLGSLTGRGRGEGVVEDRRIRRSLSLLSPLITQTTAVFTATNTAIPTGRGERECVRAMGLSSHNVSQGEEREGSIDGGGAAGVHTPEGETRQENDTHHHAITGERDGRRDNGGTTPPGGMSTSQTSRDLETHEASEENHEREEERESHSHRRSPSSHSRSQNGEGEEEGRTERRGVRSDPQPAAPSSSVITLRFVRPGSSSLHTTSLPRNGERDIFLSSSHSSEGSSDSSWRVGSSSSTLVVSSQVDSHREREGERGEGEGVAGRSEGGARTPLPSLRLQVPLLSSSSSGVDVNERSTAADDRRRSDLALTYSQLLLLLGLQEFRRYQSSQQNRFSGPEETLRSREGRERERETPSRLLHHRRLAETLARLSIAAAEAAAQGLTGERGEGGEMRRRRRTTAGESEDFLSLFPSSSTIRLRGNRGPWSARTMPSIGGGDRPELDVDVGEEVEEEEEEQEEEEDLREGEDDRQNGNSRRGRRRRRMRGLFLGRDRDSARNLLGRREEEEEENRSIQDRERRGRRGGEGLGWRRRETDGEELSRRGRHSIQSPKGNEKAEGQDSHFLFHRVERALEEVKRKAFEINLTNRDFLLLSLQVAFHRFSFPLPEDFDDLRCLPFERREDSEDSSSDKKRMKEEKEGIGEEDSALDALQLREKKGEGKGEREDAREKEERKGEREIGVVSDGNKLKRRKVVFTLQSCSRSIPQRNPGVSTGVSTSSPVSSSRYLTVPSMGPTPRREPSQHGLFSPSLSSSSSSSLFSSSSSSLRSTSPGVLSRSSTSSSTTYTNTFAWPFLTQDSEDPPRLRKNPCSSSSCSSSLQKDQTDVSSLGRSLREKEEEMKGEKEEVDGSRGDSIRSGSSTLVVPSYQRCLRCHHKAQECFCRRFIPRRVLLAKDEPTLALVLFLLLEASPLGYLTIGQVDSLLFLPRGVIRCGSRPTAERRDVSRGTKSSSSSLCPSSSFLSPSTPTLVATKDFSTFSSSTVHEGHQSEREKDDSSKKKKTKKKKKNEETRLLATCNGRGEELHRDHITVGCEEEEEELPTPLSHRDHSSSSSGSPACPSSSSFTTSSSSSPLSRRLFSSLQSRLAGLLRRAQRDRREDVSSLERRTQGAREEEESKDEERKASTSDVPRQRSLEMSLASEEERNLPVSRRCEERKDRPTHKGRVRSNHVRSPFSHDRNLLSSEEEEKETKGEASRQNGHLLLRDEEEDFRKETVSSSLLETHFRAVPDEEISHAAATIVSLRSRQSDLPLLGPRYFQAAFVGLSEDRVLLICVDREGLREKLEQYFGMSLSSYLDVCLEEKQTKKDTEEEEEEEESGKKDLETVKEVAKEPGQEANAVRDEMSSRSEVRRRDMKEEEERRRRPEGKLDEGTEIRRKRRAFVPADEDRRRRGGGGNGATHLDGGPKQERYEKKKKEEEGEEEKDAVERKSGEEELRHVFSRFLRYLCGQYSKEEGEKRQEIPKALSRQDTSRGEDGIESGEEEKSRRRRGGGGGEKKRRREEEENEEMENFLLSKISMCQQEKALQTSPHAVGGFSRLSFSSSFSFFPCSSSEKRRGKRLQREEEEERKRERDEEEEKDDKDNEVALIKGVSPNWISRDARIPSIREWSREGEETKRRKIDDNVFLSKRTSSLSSLLSSSWLFISSSLSPFLPKVSVSLSILSLSPSLDLLHRSSIVNNVFSSSSPGVSIRGSSLVLSFIDIVRSVYRGDHHSMKSLFASSFSHWISSLLANNGDNVDCLLGRHPPTVDADQDETYDRENKKKTPHHSKSLLSVSSLSSASLSPPSPYSLNEKNRRLSYSSEKAHDGDNSTSERERKRKRSPEIETEEEEKGEGEEEEKKKLSNQSSSFPQPSLIVVDRECMTYNDIPRYLGGKEAGRRGVEGGLTARHGKTDQGTQVSSVLTPSSSPLSSSCSSSASLLPRLSHVRGREGFPSSNTLRTQADGGPPITSLHSPDTDVRHRNCRRRSHRATSSSSSSQTVPRDTTSHREGTARTCEGNSSSSSSFSSSSASVHETSAASSSTSSRRSARWLSFVSSSISPSLSRSVVDSFTRSLREQPAEERREREGSDDRSRGGSGNERDFHAEEVEEAERQRRREGEGIDDEAPTQAQGEEEEESSSSSREMPQEGSGNEEEREEEQEEESLGRSSIHRLQSLLAALAEESAEGGNDEVASRRDERRRSSEASDSHNTHGDSGTSIRINSGLQHHRHRRRRRRRGERQERFPRSHRQRRQRGGEEDGDSEEDSEDDNNVVLRRRRRRLLSSSSTGGSNGRGEEEGEEEEEDEDMIGGAAGIGVLHESGSERTSEDEEQPLPWEIRGGREGRRRRRVRRRASVPWYDEGFIQDNEEDDSVYMTEDSTEEEEEDDSNTEDTEEEEEDEEEDVDGEDY</sequence>
<feature type="compositionally biased region" description="Basic and acidic residues" evidence="1">
    <location>
        <begin position="1354"/>
        <end position="1381"/>
    </location>
</feature>
<feature type="compositionally biased region" description="Acidic residues" evidence="1">
    <location>
        <begin position="2802"/>
        <end position="2819"/>
    </location>
</feature>
<feature type="compositionally biased region" description="Acidic residues" evidence="1">
    <location>
        <begin position="2939"/>
        <end position="2951"/>
    </location>
</feature>
<gene>
    <name evidence="2" type="ORF">CSUI_003971</name>
</gene>
<feature type="region of interest" description="Disordered" evidence="1">
    <location>
        <begin position="436"/>
        <end position="614"/>
    </location>
</feature>
<feature type="region of interest" description="Disordered" evidence="1">
    <location>
        <begin position="1323"/>
        <end position="1385"/>
    </location>
</feature>
<dbReference type="Proteomes" id="UP000221165">
    <property type="component" value="Unassembled WGS sequence"/>
</dbReference>
<feature type="compositionally biased region" description="Low complexity" evidence="1">
    <location>
        <begin position="45"/>
        <end position="65"/>
    </location>
</feature>
<feature type="region of interest" description="Disordered" evidence="1">
    <location>
        <begin position="1"/>
        <end position="69"/>
    </location>
</feature>
<feature type="compositionally biased region" description="Acidic residues" evidence="1">
    <location>
        <begin position="2832"/>
        <end position="2844"/>
    </location>
</feature>
<feature type="compositionally biased region" description="Low complexity" evidence="1">
    <location>
        <begin position="25"/>
        <end position="38"/>
    </location>
</feature>
<feature type="compositionally biased region" description="Basic and acidic residues" evidence="1">
    <location>
        <begin position="1797"/>
        <end position="1813"/>
    </location>
</feature>
<dbReference type="VEuPathDB" id="ToxoDB:CSUI_003971"/>
<feature type="compositionally biased region" description="Basic residues" evidence="1">
    <location>
        <begin position="1860"/>
        <end position="1871"/>
    </location>
</feature>
<feature type="compositionally biased region" description="Basic and acidic residues" evidence="1">
    <location>
        <begin position="2105"/>
        <end position="2119"/>
    </location>
</feature>
<feature type="region of interest" description="Disordered" evidence="1">
    <location>
        <begin position="2005"/>
        <end position="2135"/>
    </location>
</feature>
<evidence type="ECO:0000313" key="3">
    <source>
        <dbReference type="Proteomes" id="UP000221165"/>
    </source>
</evidence>
<feature type="compositionally biased region" description="Low complexity" evidence="1">
    <location>
        <begin position="456"/>
        <end position="495"/>
    </location>
</feature>
<feature type="compositionally biased region" description="Basic and acidic residues" evidence="1">
    <location>
        <begin position="950"/>
        <end position="962"/>
    </location>
</feature>
<feature type="compositionally biased region" description="Low complexity" evidence="1">
    <location>
        <begin position="2734"/>
        <end position="2751"/>
    </location>
</feature>
<feature type="compositionally biased region" description="Polar residues" evidence="1">
    <location>
        <begin position="134"/>
        <end position="146"/>
    </location>
</feature>
<feature type="compositionally biased region" description="Basic and acidic residues" evidence="1">
    <location>
        <begin position="1820"/>
        <end position="1835"/>
    </location>
</feature>
<feature type="compositionally biased region" description="Basic and acidic residues" evidence="1">
    <location>
        <begin position="248"/>
        <end position="360"/>
    </location>
</feature>